<evidence type="ECO:0008006" key="3">
    <source>
        <dbReference type="Google" id="ProtNLM"/>
    </source>
</evidence>
<organism evidence="1 2">
    <name type="scientific">Ferrithrix thermotolerans DSM 19514</name>
    <dbReference type="NCBI Taxonomy" id="1121881"/>
    <lineage>
        <taxon>Bacteria</taxon>
        <taxon>Bacillati</taxon>
        <taxon>Actinomycetota</taxon>
        <taxon>Acidimicrobiia</taxon>
        <taxon>Acidimicrobiales</taxon>
        <taxon>Acidimicrobiaceae</taxon>
        <taxon>Ferrithrix</taxon>
    </lineage>
</organism>
<dbReference type="AlphaFoldDB" id="A0A1M4TDZ8"/>
<keyword evidence="2" id="KW-1185">Reference proteome</keyword>
<reference evidence="2" key="1">
    <citation type="submission" date="2016-11" db="EMBL/GenBank/DDBJ databases">
        <authorList>
            <person name="Varghese N."/>
            <person name="Submissions S."/>
        </authorList>
    </citation>
    <scope>NUCLEOTIDE SEQUENCE [LARGE SCALE GENOMIC DNA]</scope>
    <source>
        <strain evidence="2">DSM 19514</strain>
    </source>
</reference>
<dbReference type="STRING" id="1121881.SAMN02745225_00575"/>
<protein>
    <recommendedName>
        <fullName evidence="3">Phage tail protein</fullName>
    </recommendedName>
</protein>
<dbReference type="RefSeq" id="WP_072788561.1">
    <property type="nucleotide sequence ID" value="NZ_FQUL01000005.1"/>
</dbReference>
<gene>
    <name evidence="1" type="ORF">SAMN02745225_00575</name>
</gene>
<dbReference type="Proteomes" id="UP000184295">
    <property type="component" value="Unassembled WGS sequence"/>
</dbReference>
<name>A0A1M4TDZ8_9ACTN</name>
<accession>A0A1M4TDZ8</accession>
<sequence>MSYIVKFDQPSTYGLESSPVADTLAGLRANEARYLKNKYGHELEVTQATKAKDTLIWVNTIFKNEKDIAILSRPLQASSFDIESIHFAYVFYENGLAANVMYSADDKGKRAVGLKLSEGMETPPELAAKFKFARQRSRLAGTIRGSYFIIKGEYPWR</sequence>
<proteinExistence type="predicted"/>
<dbReference type="EMBL" id="FQUL01000005">
    <property type="protein sequence ID" value="SHE42696.1"/>
    <property type="molecule type" value="Genomic_DNA"/>
</dbReference>
<dbReference type="OrthoDB" id="3239338at2"/>
<evidence type="ECO:0000313" key="2">
    <source>
        <dbReference type="Proteomes" id="UP000184295"/>
    </source>
</evidence>
<evidence type="ECO:0000313" key="1">
    <source>
        <dbReference type="EMBL" id="SHE42696.1"/>
    </source>
</evidence>